<dbReference type="RefSeq" id="WP_076570606.1">
    <property type="nucleotide sequence ID" value="NZ_FTOK01000003.1"/>
</dbReference>
<proteinExistence type="predicted"/>
<dbReference type="Proteomes" id="UP000199777">
    <property type="component" value="Unassembled WGS sequence"/>
</dbReference>
<name>A0ABY1KQY8_9BACI</name>
<sequence>MVDKQLIAEELIELLQPVITNALAQTTPENREDLRQELHKKIIIKVLKEDVEKVPDFFEMINSSKEEAKTISVLSEHHDIKEF</sequence>
<reference evidence="1 2" key="1">
    <citation type="submission" date="2017-01" db="EMBL/GenBank/DDBJ databases">
        <authorList>
            <person name="Varghese N."/>
            <person name="Submissions S."/>
        </authorList>
    </citation>
    <scope>NUCLEOTIDE SEQUENCE [LARGE SCALE GENOMIC DNA]</scope>
    <source>
        <strain evidence="1 2">DSM 22782</strain>
    </source>
</reference>
<evidence type="ECO:0000313" key="1">
    <source>
        <dbReference type="EMBL" id="SIS66787.1"/>
    </source>
</evidence>
<dbReference type="EMBL" id="FTOK01000003">
    <property type="protein sequence ID" value="SIS66787.1"/>
    <property type="molecule type" value="Genomic_DNA"/>
</dbReference>
<protein>
    <submittedName>
        <fullName evidence="1">Uncharacterized protein</fullName>
    </submittedName>
</protein>
<comment type="caution">
    <text evidence="1">The sequence shown here is derived from an EMBL/GenBank/DDBJ whole genome shotgun (WGS) entry which is preliminary data.</text>
</comment>
<accession>A0ABY1KQY8</accession>
<evidence type="ECO:0000313" key="2">
    <source>
        <dbReference type="Proteomes" id="UP000199777"/>
    </source>
</evidence>
<organism evidence="1 2">
    <name type="scientific">Salimicrobium salexigens</name>
    <dbReference type="NCBI Taxonomy" id="908941"/>
    <lineage>
        <taxon>Bacteria</taxon>
        <taxon>Bacillati</taxon>
        <taxon>Bacillota</taxon>
        <taxon>Bacilli</taxon>
        <taxon>Bacillales</taxon>
        <taxon>Bacillaceae</taxon>
        <taxon>Salimicrobium</taxon>
    </lineage>
</organism>
<keyword evidence="2" id="KW-1185">Reference proteome</keyword>
<gene>
    <name evidence="1" type="ORF">SAMN05421758_103279</name>
</gene>